<name>A0ABU6W963_9FABA</name>
<evidence type="ECO:0000313" key="1">
    <source>
        <dbReference type="EMBL" id="MED6181809.1"/>
    </source>
</evidence>
<evidence type="ECO:0000313" key="2">
    <source>
        <dbReference type="Proteomes" id="UP001341840"/>
    </source>
</evidence>
<gene>
    <name evidence="1" type="ORF">PIB30_022838</name>
</gene>
<sequence>MGSENRITATNLFLTKAHGVDHPSRFTHLCPPLHLQASNHLHYMHPWPILHQPSSPTDLRHIILEIATSSKLWEHRKNYINFVK</sequence>
<accession>A0ABU6W963</accession>
<reference evidence="1 2" key="1">
    <citation type="journal article" date="2023" name="Plants (Basel)">
        <title>Bridging the Gap: Combining Genomics and Transcriptomics Approaches to Understand Stylosanthes scabra, an Orphan Legume from the Brazilian Caatinga.</title>
        <authorList>
            <person name="Ferreira-Neto J.R.C."/>
            <person name="da Silva M.D."/>
            <person name="Binneck E."/>
            <person name="de Melo N.F."/>
            <person name="da Silva R.H."/>
            <person name="de Melo A.L.T.M."/>
            <person name="Pandolfi V."/>
            <person name="Bustamante F.O."/>
            <person name="Brasileiro-Vidal A.C."/>
            <person name="Benko-Iseppon A.M."/>
        </authorList>
    </citation>
    <scope>NUCLEOTIDE SEQUENCE [LARGE SCALE GENOMIC DNA]</scope>
    <source>
        <tissue evidence="1">Leaves</tissue>
    </source>
</reference>
<keyword evidence="2" id="KW-1185">Reference proteome</keyword>
<dbReference type="EMBL" id="JASCZI010181321">
    <property type="protein sequence ID" value="MED6181809.1"/>
    <property type="molecule type" value="Genomic_DNA"/>
</dbReference>
<dbReference type="Proteomes" id="UP001341840">
    <property type="component" value="Unassembled WGS sequence"/>
</dbReference>
<comment type="caution">
    <text evidence="1">The sequence shown here is derived from an EMBL/GenBank/DDBJ whole genome shotgun (WGS) entry which is preliminary data.</text>
</comment>
<proteinExistence type="predicted"/>
<organism evidence="1 2">
    <name type="scientific">Stylosanthes scabra</name>
    <dbReference type="NCBI Taxonomy" id="79078"/>
    <lineage>
        <taxon>Eukaryota</taxon>
        <taxon>Viridiplantae</taxon>
        <taxon>Streptophyta</taxon>
        <taxon>Embryophyta</taxon>
        <taxon>Tracheophyta</taxon>
        <taxon>Spermatophyta</taxon>
        <taxon>Magnoliopsida</taxon>
        <taxon>eudicotyledons</taxon>
        <taxon>Gunneridae</taxon>
        <taxon>Pentapetalae</taxon>
        <taxon>rosids</taxon>
        <taxon>fabids</taxon>
        <taxon>Fabales</taxon>
        <taxon>Fabaceae</taxon>
        <taxon>Papilionoideae</taxon>
        <taxon>50 kb inversion clade</taxon>
        <taxon>dalbergioids sensu lato</taxon>
        <taxon>Dalbergieae</taxon>
        <taxon>Pterocarpus clade</taxon>
        <taxon>Stylosanthes</taxon>
    </lineage>
</organism>
<protein>
    <submittedName>
        <fullName evidence="1">Uncharacterized protein</fullName>
    </submittedName>
</protein>